<dbReference type="InterPro" id="IPR050256">
    <property type="entry name" value="Glycosyltransferase_2"/>
</dbReference>
<keyword evidence="1" id="KW-0472">Membrane</keyword>
<protein>
    <submittedName>
        <fullName evidence="2">Glycosyltransferase</fullName>
        <ecNumber evidence="2">2.4.-.-</ecNumber>
    </submittedName>
</protein>
<keyword evidence="1" id="KW-1133">Transmembrane helix</keyword>
<keyword evidence="2" id="KW-0808">Transferase</keyword>
<feature type="transmembrane region" description="Helical" evidence="1">
    <location>
        <begin position="305"/>
        <end position="334"/>
    </location>
</feature>
<dbReference type="AlphaFoldDB" id="A0A951U4Q3"/>
<feature type="transmembrane region" description="Helical" evidence="1">
    <location>
        <begin position="340"/>
        <end position="363"/>
    </location>
</feature>
<dbReference type="EMBL" id="JAHHHV010000064">
    <property type="protein sequence ID" value="MBW4465900.1"/>
    <property type="molecule type" value="Genomic_DNA"/>
</dbReference>
<dbReference type="CDD" id="cd06438">
    <property type="entry name" value="EpsO_like"/>
    <property type="match status" value="1"/>
</dbReference>
<dbReference type="SUPFAM" id="SSF53448">
    <property type="entry name" value="Nucleotide-diphospho-sugar transferases"/>
    <property type="match status" value="1"/>
</dbReference>
<reference evidence="2" key="1">
    <citation type="submission" date="2021-05" db="EMBL/GenBank/DDBJ databases">
        <authorList>
            <person name="Pietrasiak N."/>
            <person name="Ward R."/>
            <person name="Stajich J.E."/>
            <person name="Kurbessoian T."/>
        </authorList>
    </citation>
    <scope>NUCLEOTIDE SEQUENCE</scope>
    <source>
        <strain evidence="2">GSE-TBD4-15B</strain>
    </source>
</reference>
<gene>
    <name evidence="2" type="ORF">KME07_10745</name>
</gene>
<dbReference type="PANTHER" id="PTHR48090">
    <property type="entry name" value="UNDECAPRENYL-PHOSPHATE 4-DEOXY-4-FORMAMIDO-L-ARABINOSE TRANSFERASE-RELATED"/>
    <property type="match status" value="1"/>
</dbReference>
<dbReference type="Gene3D" id="3.90.550.10">
    <property type="entry name" value="Spore Coat Polysaccharide Biosynthesis Protein SpsA, Chain A"/>
    <property type="match status" value="1"/>
</dbReference>
<evidence type="ECO:0000313" key="2">
    <source>
        <dbReference type="EMBL" id="MBW4465900.1"/>
    </source>
</evidence>
<dbReference type="PANTHER" id="PTHR48090:SF6">
    <property type="entry name" value="SLR5056 PROTEIN"/>
    <property type="match status" value="1"/>
</dbReference>
<keyword evidence="1" id="KW-0812">Transmembrane</keyword>
<evidence type="ECO:0000313" key="3">
    <source>
        <dbReference type="Proteomes" id="UP000707356"/>
    </source>
</evidence>
<dbReference type="EC" id="2.4.-.-" evidence="2"/>
<organism evidence="2 3">
    <name type="scientific">Pegethrix bostrychoides GSE-TBD4-15B</name>
    <dbReference type="NCBI Taxonomy" id="2839662"/>
    <lineage>
        <taxon>Bacteria</taxon>
        <taxon>Bacillati</taxon>
        <taxon>Cyanobacteriota</taxon>
        <taxon>Cyanophyceae</taxon>
        <taxon>Oculatellales</taxon>
        <taxon>Oculatellaceae</taxon>
        <taxon>Pegethrix</taxon>
    </lineage>
</organism>
<reference evidence="2" key="2">
    <citation type="journal article" date="2022" name="Microbiol. Resour. Announc.">
        <title>Metagenome Sequencing to Explore Phylogenomics of Terrestrial Cyanobacteria.</title>
        <authorList>
            <person name="Ward R.D."/>
            <person name="Stajich J.E."/>
            <person name="Johansen J.R."/>
            <person name="Huntemann M."/>
            <person name="Clum A."/>
            <person name="Foster B."/>
            <person name="Foster B."/>
            <person name="Roux S."/>
            <person name="Palaniappan K."/>
            <person name="Varghese N."/>
            <person name="Mukherjee S."/>
            <person name="Reddy T.B.K."/>
            <person name="Daum C."/>
            <person name="Copeland A."/>
            <person name="Chen I.A."/>
            <person name="Ivanova N.N."/>
            <person name="Kyrpides N.C."/>
            <person name="Shapiro N."/>
            <person name="Eloe-Fadrosh E.A."/>
            <person name="Pietrasiak N."/>
        </authorList>
    </citation>
    <scope>NUCLEOTIDE SEQUENCE</scope>
    <source>
        <strain evidence="2">GSE-TBD4-15B</strain>
    </source>
</reference>
<accession>A0A951U4Q3</accession>
<evidence type="ECO:0000256" key="1">
    <source>
        <dbReference type="SAM" id="Phobius"/>
    </source>
</evidence>
<feature type="transmembrane region" description="Helical" evidence="1">
    <location>
        <begin position="370"/>
        <end position="392"/>
    </location>
</feature>
<dbReference type="GO" id="GO:0016757">
    <property type="term" value="F:glycosyltransferase activity"/>
    <property type="evidence" value="ECO:0007669"/>
    <property type="project" value="UniProtKB-KW"/>
</dbReference>
<sequence length="411" mass="44671">MTLFAIFSASLASFAVLFTEAALWAAAGLLLIPTTVLLAECLAALWPARRQAVAVRPRLAVLVPAHNEVLGIQPVLNQILTELKSDDRLVVIADNCTDETAIAARATGATVIERHDSERRGKGYALDYGLQFLAEANPPDVVVVVDADCLVQPGTLEQIAATAAATGRPVQATYLMERPAQPQPKDAVSALAFLVKNWVRPQGLDRLGFPGILTGTGMAFPWSVIRSVSMASGNIVEDMQLSMDLAIAGYPTLFCPDSRVIGLLPQQAQAAKSQRTRWEHGHLQTMLREVPRLFQEALRQKRLDLLVIALDLSVPPLSLLVILWGAVLLLAVAVGLLTNLWLPMALLSVEGAMILTAILSAWLKFGRADLPALTLLAVPFYLLWKIPLYLAYAVRPQTKWVRTERDAVSKS</sequence>
<proteinExistence type="predicted"/>
<name>A0A951U4Q3_9CYAN</name>
<dbReference type="Pfam" id="PF13641">
    <property type="entry name" value="Glyco_tranf_2_3"/>
    <property type="match status" value="1"/>
</dbReference>
<dbReference type="Proteomes" id="UP000707356">
    <property type="component" value="Unassembled WGS sequence"/>
</dbReference>
<dbReference type="InterPro" id="IPR029044">
    <property type="entry name" value="Nucleotide-diphossugar_trans"/>
</dbReference>
<keyword evidence="2" id="KW-0328">Glycosyltransferase</keyword>
<comment type="caution">
    <text evidence="2">The sequence shown here is derived from an EMBL/GenBank/DDBJ whole genome shotgun (WGS) entry which is preliminary data.</text>
</comment>